<dbReference type="Gene3D" id="3.30.40.10">
    <property type="entry name" value="Zinc/RING finger domain, C3HC4 (zinc finger)"/>
    <property type="match status" value="1"/>
</dbReference>
<reference evidence="1" key="2">
    <citation type="submission" date="2021-09" db="EMBL/GenBank/DDBJ databases">
        <authorList>
            <person name="Jia N."/>
            <person name="Wang J."/>
            <person name="Shi W."/>
            <person name="Du L."/>
            <person name="Sun Y."/>
            <person name="Zhan W."/>
            <person name="Jiang J."/>
            <person name="Wang Q."/>
            <person name="Zhang B."/>
            <person name="Ji P."/>
            <person name="Sakyi L.B."/>
            <person name="Cui X."/>
            <person name="Yuan T."/>
            <person name="Jiang B."/>
            <person name="Yang W."/>
            <person name="Lam T.T.-Y."/>
            <person name="Chang Q."/>
            <person name="Ding S."/>
            <person name="Wang X."/>
            <person name="Zhu J."/>
            <person name="Ruan X."/>
            <person name="Zhao L."/>
            <person name="Wei J."/>
            <person name="Que T."/>
            <person name="Du C."/>
            <person name="Cheng J."/>
            <person name="Dai P."/>
            <person name="Han X."/>
            <person name="Huang E."/>
            <person name="Gao Y."/>
            <person name="Liu J."/>
            <person name="Shao H."/>
            <person name="Ye R."/>
            <person name="Li L."/>
            <person name="Wei W."/>
            <person name="Wang X."/>
            <person name="Wang C."/>
            <person name="Huo Q."/>
            <person name="Li W."/>
            <person name="Guo W."/>
            <person name="Chen H."/>
            <person name="Chen S."/>
            <person name="Zhou L."/>
            <person name="Zhou L."/>
            <person name="Ni X."/>
            <person name="Tian J."/>
            <person name="Zhou Y."/>
            <person name="Sheng Y."/>
            <person name="Liu T."/>
            <person name="Pan Y."/>
            <person name="Xia L."/>
            <person name="Li J."/>
            <person name="Zhao F."/>
            <person name="Cao W."/>
        </authorList>
    </citation>
    <scope>NUCLEOTIDE SEQUENCE</scope>
    <source>
        <strain evidence="1">Rmic-2018</strain>
        <tissue evidence="1">Larvae</tissue>
    </source>
</reference>
<protein>
    <recommendedName>
        <fullName evidence="3">Tnf receptor-associated factor</fullName>
    </recommendedName>
</protein>
<dbReference type="VEuPathDB" id="VectorBase:LOC119164715"/>
<gene>
    <name evidence="1" type="ORF">HPB51_026877</name>
</gene>
<sequence>MGDGGGRFVYRVRGFGSHVDSRLVEFLRQLDAVHVCSWCGFVTKWKTSLYSCGDIACKECSVEAGSGDCPVHGKAVSRVMELQFPYGHNVGDEKIRCANVMRGCQFEGTLSGLDTHLKKSCAFHFIACVKCKQAVSYKDMRPHFSTCKGASQSSSGSSAAASLLEDLANARKELDHALALTYIDGESCELRKAVESASEMFARLQTQLAMAAASFSDEVLEVRCVLVTVPRQWENGGGRSCIACAALAATFDSRLVEFLRQLDAVHVCSWCGFVTKWKTSLYSCGDIACKECSVEAGQRGLPRHGSSAAASLLEDLANARKELDHALALTYIDGESCELRKAVESASECSRDFKLNSPWLRPLFRMVRWR</sequence>
<dbReference type="EMBL" id="JABSTU010002001">
    <property type="protein sequence ID" value="KAH7985100.1"/>
    <property type="molecule type" value="Genomic_DNA"/>
</dbReference>
<keyword evidence="2" id="KW-1185">Reference proteome</keyword>
<evidence type="ECO:0008006" key="3">
    <source>
        <dbReference type="Google" id="ProtNLM"/>
    </source>
</evidence>
<comment type="caution">
    <text evidence="1">The sequence shown here is derived from an EMBL/GenBank/DDBJ whole genome shotgun (WGS) entry which is preliminary data.</text>
</comment>
<accession>A0A9J6D1M7</accession>
<dbReference type="Proteomes" id="UP000821866">
    <property type="component" value="Unassembled WGS sequence"/>
</dbReference>
<dbReference type="SUPFAM" id="SSF49599">
    <property type="entry name" value="TRAF domain-like"/>
    <property type="match status" value="1"/>
</dbReference>
<dbReference type="InterPro" id="IPR013083">
    <property type="entry name" value="Znf_RING/FYVE/PHD"/>
</dbReference>
<proteinExistence type="predicted"/>
<organism evidence="1 2">
    <name type="scientific">Rhipicephalus microplus</name>
    <name type="common">Cattle tick</name>
    <name type="synonym">Boophilus microplus</name>
    <dbReference type="NCBI Taxonomy" id="6941"/>
    <lineage>
        <taxon>Eukaryota</taxon>
        <taxon>Metazoa</taxon>
        <taxon>Ecdysozoa</taxon>
        <taxon>Arthropoda</taxon>
        <taxon>Chelicerata</taxon>
        <taxon>Arachnida</taxon>
        <taxon>Acari</taxon>
        <taxon>Parasitiformes</taxon>
        <taxon>Ixodida</taxon>
        <taxon>Ixodoidea</taxon>
        <taxon>Ixodidae</taxon>
        <taxon>Rhipicephalinae</taxon>
        <taxon>Rhipicephalus</taxon>
        <taxon>Boophilus</taxon>
    </lineage>
</organism>
<dbReference type="AlphaFoldDB" id="A0A9J6D1M7"/>
<evidence type="ECO:0000313" key="2">
    <source>
        <dbReference type="Proteomes" id="UP000821866"/>
    </source>
</evidence>
<dbReference type="VEuPathDB" id="VectorBase:LOC119183427"/>
<name>A0A9J6D1M7_RHIMP</name>
<reference evidence="1" key="1">
    <citation type="journal article" date="2020" name="Cell">
        <title>Large-Scale Comparative Analyses of Tick Genomes Elucidate Their Genetic Diversity and Vector Capacities.</title>
        <authorList>
            <consortium name="Tick Genome and Microbiome Consortium (TIGMIC)"/>
            <person name="Jia N."/>
            <person name="Wang J."/>
            <person name="Shi W."/>
            <person name="Du L."/>
            <person name="Sun Y."/>
            <person name="Zhan W."/>
            <person name="Jiang J.F."/>
            <person name="Wang Q."/>
            <person name="Zhang B."/>
            <person name="Ji P."/>
            <person name="Bell-Sakyi L."/>
            <person name="Cui X.M."/>
            <person name="Yuan T.T."/>
            <person name="Jiang B.G."/>
            <person name="Yang W.F."/>
            <person name="Lam T.T."/>
            <person name="Chang Q.C."/>
            <person name="Ding S.J."/>
            <person name="Wang X.J."/>
            <person name="Zhu J.G."/>
            <person name="Ruan X.D."/>
            <person name="Zhao L."/>
            <person name="Wei J.T."/>
            <person name="Ye R.Z."/>
            <person name="Que T.C."/>
            <person name="Du C.H."/>
            <person name="Zhou Y.H."/>
            <person name="Cheng J.X."/>
            <person name="Dai P.F."/>
            <person name="Guo W.B."/>
            <person name="Han X.H."/>
            <person name="Huang E.J."/>
            <person name="Li L.F."/>
            <person name="Wei W."/>
            <person name="Gao Y.C."/>
            <person name="Liu J.Z."/>
            <person name="Shao H.Z."/>
            <person name="Wang X."/>
            <person name="Wang C.C."/>
            <person name="Yang T.C."/>
            <person name="Huo Q.B."/>
            <person name="Li W."/>
            <person name="Chen H.Y."/>
            <person name="Chen S.E."/>
            <person name="Zhou L.G."/>
            <person name="Ni X.B."/>
            <person name="Tian J.H."/>
            <person name="Sheng Y."/>
            <person name="Liu T."/>
            <person name="Pan Y.S."/>
            <person name="Xia L.Y."/>
            <person name="Li J."/>
            <person name="Zhao F."/>
            <person name="Cao W.C."/>
        </authorList>
    </citation>
    <scope>NUCLEOTIDE SEQUENCE</scope>
    <source>
        <strain evidence="1">Rmic-2018</strain>
    </source>
</reference>
<evidence type="ECO:0000313" key="1">
    <source>
        <dbReference type="EMBL" id="KAH7985100.1"/>
    </source>
</evidence>